<evidence type="ECO:0000256" key="17">
    <source>
        <dbReference type="ARBA" id="ARBA00049628"/>
    </source>
</evidence>
<sequence>MSPPLHVLILAAGEGKRMKSTSAKVLMPLAGQPLLAHVIAAARALKPAGVHVVYGHNGEQVREAFSADTALGWIEQRERLGTGHAVRTALEALQAKGLLEGRVLVLYGDVPLIRSSVLATLVAADAGLGMLATRLANPAGYGRVVLDAEGRVRHIVEEKDASAAQRAIDLVNTGIVAGDAQRLLAWTQQLGNSNAQGEYYLTDVFEMAAVEGTPAACVDCDPVDASGANDPWQLAGLEAMYRERMARQLAVAGVRIADPARLDVRGTVTAGHDVEIDVNVILEGEVSLGDNVRIGPFTRVRNATLAAGTVVLAHCDIDGIVTHGPCTIGPFARLRPGTELAEGVHIGNFVETKNAKIAAGSKANHLSYLGDAVIGSKVNIGAGTITCNYDGVNKSRTTIEDGVFVGSNSSLVAPVTLGAGATIGAGSVITRDAPAHELSLARARQATIHGWHRPTKKS</sequence>
<feature type="binding site" evidence="18">
    <location>
        <begin position="107"/>
        <end position="109"/>
    </location>
    <ligand>
        <name>UDP-N-acetyl-alpha-D-glucosamine</name>
        <dbReference type="ChEBI" id="CHEBI:57705"/>
    </ligand>
</feature>
<dbReference type="GO" id="GO:0008360">
    <property type="term" value="P:regulation of cell shape"/>
    <property type="evidence" value="ECO:0007669"/>
    <property type="project" value="UniProtKB-KW"/>
</dbReference>
<comment type="subunit">
    <text evidence="18">Homotrimer.</text>
</comment>
<comment type="function">
    <text evidence="17 18">Catalyzes the last two sequential reactions in the de novo biosynthetic pathway for UDP-N-acetylglucosamine (UDP-GlcNAc). The C-terminal domain catalyzes the transfer of acetyl group from acetyl coenzyme A to glucosamine-1-phosphate (GlcN-1-P) to produce N-acetylglucosamine-1-phosphate (GlcNAc-1-P), which is converted into UDP-GlcNAc by the transfer of uridine 5-monophosphate (from uridine 5-triphosphate), a reaction catalyzed by the N-terminal domain.</text>
</comment>
<feature type="binding site" evidence="18">
    <location>
        <begin position="10"/>
        <end position="13"/>
    </location>
    <ligand>
        <name>UDP-N-acetyl-alpha-D-glucosamine</name>
        <dbReference type="ChEBI" id="CHEBI:57705"/>
    </ligand>
</feature>
<feature type="region of interest" description="N-acetyltransferase" evidence="18">
    <location>
        <begin position="253"/>
        <end position="458"/>
    </location>
</feature>
<feature type="region of interest" description="Pyrophosphorylase" evidence="18">
    <location>
        <begin position="1"/>
        <end position="231"/>
    </location>
</feature>
<feature type="binding site" evidence="18">
    <location>
        <position position="353"/>
    </location>
    <ligand>
        <name>UDP-N-acetyl-alpha-D-glucosamine</name>
        <dbReference type="ChEBI" id="CHEBI:57705"/>
    </ligand>
</feature>
<evidence type="ECO:0000256" key="1">
    <source>
        <dbReference type="ARBA" id="ARBA00004496"/>
    </source>
</evidence>
<dbReference type="PANTHER" id="PTHR43584">
    <property type="entry name" value="NUCLEOTIDYL TRANSFERASE"/>
    <property type="match status" value="1"/>
</dbReference>
<evidence type="ECO:0000256" key="15">
    <source>
        <dbReference type="ARBA" id="ARBA00048247"/>
    </source>
</evidence>
<evidence type="ECO:0000256" key="4">
    <source>
        <dbReference type="ARBA" id="ARBA00022490"/>
    </source>
</evidence>
<feature type="binding site" evidence="18">
    <location>
        <position position="157"/>
    </location>
    <ligand>
        <name>UDP-N-acetyl-alpha-D-glucosamine</name>
        <dbReference type="ChEBI" id="CHEBI:57705"/>
    </ligand>
</feature>
<dbReference type="GO" id="GO:0000902">
    <property type="term" value="P:cell morphogenesis"/>
    <property type="evidence" value="ECO:0007669"/>
    <property type="project" value="UniProtKB-UniRule"/>
</dbReference>
<feature type="domain" description="MobA-like NTP transferase" evidence="19">
    <location>
        <begin position="7"/>
        <end position="125"/>
    </location>
</feature>
<dbReference type="Pfam" id="PF00132">
    <property type="entry name" value="Hexapep"/>
    <property type="match status" value="1"/>
</dbReference>
<dbReference type="EC" id="2.3.1.157" evidence="18"/>
<dbReference type="InterPro" id="IPR029044">
    <property type="entry name" value="Nucleotide-diphossugar_trans"/>
</dbReference>
<keyword evidence="8 18" id="KW-0677">Repeat</keyword>
<evidence type="ECO:0000256" key="6">
    <source>
        <dbReference type="ARBA" id="ARBA00022695"/>
    </source>
</evidence>
<feature type="binding site" evidence="18">
    <location>
        <position position="142"/>
    </location>
    <ligand>
        <name>UDP-N-acetyl-alpha-D-glucosamine</name>
        <dbReference type="ChEBI" id="CHEBI:57705"/>
    </ligand>
</feature>
<feature type="binding site" evidence="18">
    <location>
        <position position="229"/>
    </location>
    <ligand>
        <name>Mg(2+)</name>
        <dbReference type="ChEBI" id="CHEBI:18420"/>
    </ligand>
</feature>
<keyword evidence="13 18" id="KW-0012">Acyltransferase</keyword>
<feature type="binding site" evidence="18">
    <location>
        <position position="368"/>
    </location>
    <ligand>
        <name>UDP-N-acetyl-alpha-D-glucosamine</name>
        <dbReference type="ChEBI" id="CHEBI:57705"/>
    </ligand>
</feature>
<dbReference type="InterPro" id="IPR005882">
    <property type="entry name" value="Bifunctional_GlmU"/>
</dbReference>
<dbReference type="SUPFAM" id="SSF51161">
    <property type="entry name" value="Trimeric LpxA-like enzymes"/>
    <property type="match status" value="1"/>
</dbReference>
<evidence type="ECO:0000256" key="9">
    <source>
        <dbReference type="ARBA" id="ARBA00022842"/>
    </source>
</evidence>
<dbReference type="InterPro" id="IPR001451">
    <property type="entry name" value="Hexapep"/>
</dbReference>
<dbReference type="GO" id="GO:0071555">
    <property type="term" value="P:cell wall organization"/>
    <property type="evidence" value="ECO:0007669"/>
    <property type="project" value="UniProtKB-KW"/>
</dbReference>
<dbReference type="InterPro" id="IPR050065">
    <property type="entry name" value="GlmU-like"/>
</dbReference>
<dbReference type="PANTHER" id="PTHR43584:SF3">
    <property type="entry name" value="BIFUNCTIONAL PROTEIN GLMU"/>
    <property type="match status" value="1"/>
</dbReference>
<evidence type="ECO:0000256" key="11">
    <source>
        <dbReference type="ARBA" id="ARBA00022984"/>
    </source>
</evidence>
<evidence type="ECO:0000259" key="19">
    <source>
        <dbReference type="Pfam" id="PF12804"/>
    </source>
</evidence>
<evidence type="ECO:0000256" key="2">
    <source>
        <dbReference type="ARBA" id="ARBA00007707"/>
    </source>
</evidence>
<dbReference type="UniPathway" id="UPA00113">
    <property type="reaction ID" value="UER00532"/>
</dbReference>
<evidence type="ECO:0000256" key="10">
    <source>
        <dbReference type="ARBA" id="ARBA00022960"/>
    </source>
</evidence>
<reference evidence="20 21" key="1">
    <citation type="submission" date="2019-06" db="EMBL/GenBank/DDBJ databases">
        <title>A complete genome sequence for Luteibacter pinisoli MAH-14.</title>
        <authorList>
            <person name="Baltrus D.A."/>
        </authorList>
    </citation>
    <scope>NUCLEOTIDE SEQUENCE [LARGE SCALE GENOMIC DNA]</scope>
    <source>
        <strain evidence="20 21">MAH-14</strain>
    </source>
</reference>
<evidence type="ECO:0000256" key="16">
    <source>
        <dbReference type="ARBA" id="ARBA00048493"/>
    </source>
</evidence>
<comment type="catalytic activity">
    <reaction evidence="16 18">
        <text>N-acetyl-alpha-D-glucosamine 1-phosphate + UTP + H(+) = UDP-N-acetyl-alpha-D-glucosamine + diphosphate</text>
        <dbReference type="Rhea" id="RHEA:13509"/>
        <dbReference type="ChEBI" id="CHEBI:15378"/>
        <dbReference type="ChEBI" id="CHEBI:33019"/>
        <dbReference type="ChEBI" id="CHEBI:46398"/>
        <dbReference type="ChEBI" id="CHEBI:57705"/>
        <dbReference type="ChEBI" id="CHEBI:57776"/>
        <dbReference type="EC" id="2.7.7.23"/>
    </reaction>
</comment>
<keyword evidence="11 18" id="KW-0573">Peptidoglycan synthesis</keyword>
<dbReference type="KEGG" id="lpy:FIV34_01545"/>
<feature type="binding site" evidence="18">
    <location>
        <position position="425"/>
    </location>
    <ligand>
        <name>acetyl-CoA</name>
        <dbReference type="ChEBI" id="CHEBI:57288"/>
    </ligand>
</feature>
<feature type="binding site" evidence="18">
    <location>
        <position position="109"/>
    </location>
    <ligand>
        <name>Mg(2+)</name>
        <dbReference type="ChEBI" id="CHEBI:18420"/>
    </ligand>
</feature>
<dbReference type="NCBIfam" id="TIGR01173">
    <property type="entry name" value="glmU"/>
    <property type="match status" value="1"/>
</dbReference>
<dbReference type="CDD" id="cd02540">
    <property type="entry name" value="GT2_GlmU_N_bac"/>
    <property type="match status" value="1"/>
</dbReference>
<dbReference type="Gene3D" id="3.90.550.10">
    <property type="entry name" value="Spore Coat Polysaccharide Biosynthesis Protein SpsA, Chain A"/>
    <property type="match status" value="1"/>
</dbReference>
<keyword evidence="4 18" id="KW-0963">Cytoplasm</keyword>
<keyword evidence="12 18" id="KW-0511">Multifunctional enzyme</keyword>
<comment type="similarity">
    <text evidence="2 18">In the C-terminal section; belongs to the transferase hexapeptide repeat family.</text>
</comment>
<evidence type="ECO:0000256" key="7">
    <source>
        <dbReference type="ARBA" id="ARBA00022723"/>
    </source>
</evidence>
<feature type="binding site" evidence="18">
    <location>
        <position position="382"/>
    </location>
    <ligand>
        <name>acetyl-CoA</name>
        <dbReference type="ChEBI" id="CHEBI:57288"/>
    </ligand>
</feature>
<dbReference type="EC" id="2.7.7.23" evidence="18"/>
<gene>
    <name evidence="18 20" type="primary">glmU</name>
    <name evidence="20" type="ORF">FIV34_01545</name>
</gene>
<evidence type="ECO:0000256" key="8">
    <source>
        <dbReference type="ARBA" id="ARBA00022737"/>
    </source>
</evidence>
<dbReference type="InterPro" id="IPR038009">
    <property type="entry name" value="GlmU_C_LbH"/>
</dbReference>
<feature type="binding site" evidence="18">
    <location>
        <position position="76"/>
    </location>
    <ligand>
        <name>UDP-N-acetyl-alpha-D-glucosamine</name>
        <dbReference type="ChEBI" id="CHEBI:57705"/>
    </ligand>
</feature>
<feature type="binding site" evidence="18">
    <location>
        <begin position="81"/>
        <end position="82"/>
    </location>
    <ligand>
        <name>UDP-N-acetyl-alpha-D-glucosamine</name>
        <dbReference type="ChEBI" id="CHEBI:57705"/>
    </ligand>
</feature>
<dbReference type="GO" id="GO:0000287">
    <property type="term" value="F:magnesium ion binding"/>
    <property type="evidence" value="ECO:0007669"/>
    <property type="project" value="UniProtKB-UniRule"/>
</dbReference>
<dbReference type="UniPathway" id="UPA00973"/>
<comment type="similarity">
    <text evidence="3 18">In the N-terminal section; belongs to the N-acetylglucosamine-1-phosphate uridyltransferase family.</text>
</comment>
<feature type="binding site" evidence="18">
    <location>
        <begin position="388"/>
        <end position="389"/>
    </location>
    <ligand>
        <name>acetyl-CoA</name>
        <dbReference type="ChEBI" id="CHEBI:57288"/>
    </ligand>
</feature>
<dbReference type="SUPFAM" id="SSF53448">
    <property type="entry name" value="Nucleotide-diphospho-sugar transferases"/>
    <property type="match status" value="1"/>
</dbReference>
<dbReference type="GO" id="GO:0009252">
    <property type="term" value="P:peptidoglycan biosynthetic process"/>
    <property type="evidence" value="ECO:0007669"/>
    <property type="project" value="UniProtKB-UniRule"/>
</dbReference>
<dbReference type="Proteomes" id="UP000316093">
    <property type="component" value="Chromosome"/>
</dbReference>
<dbReference type="EMBL" id="CP041046">
    <property type="protein sequence ID" value="QDE37972.1"/>
    <property type="molecule type" value="Genomic_DNA"/>
</dbReference>
<protein>
    <recommendedName>
        <fullName evidence="18">Bifunctional protein GlmU</fullName>
    </recommendedName>
    <domain>
        <recommendedName>
            <fullName evidence="18">UDP-N-acetylglucosamine pyrophosphorylase</fullName>
            <ecNumber evidence="18">2.7.7.23</ecNumber>
        </recommendedName>
        <alternativeName>
            <fullName evidence="18">N-acetylglucosamine-1-phosphate uridyltransferase</fullName>
        </alternativeName>
    </domain>
    <domain>
        <recommendedName>
            <fullName evidence="18">Glucosamine-1-phosphate N-acetyltransferase</fullName>
            <ecNumber evidence="18">2.3.1.157</ecNumber>
        </recommendedName>
    </domain>
</protein>
<comment type="pathway">
    <text evidence="18">Bacterial outer membrane biogenesis; LPS lipid A biosynthesis.</text>
</comment>
<proteinExistence type="inferred from homology"/>
<feature type="active site" description="Proton acceptor" evidence="18">
    <location>
        <position position="365"/>
    </location>
</feature>
<evidence type="ECO:0000256" key="5">
    <source>
        <dbReference type="ARBA" id="ARBA00022679"/>
    </source>
</evidence>
<dbReference type="GO" id="GO:0019134">
    <property type="term" value="F:glucosamine-1-phosphate N-acetyltransferase activity"/>
    <property type="evidence" value="ECO:0007669"/>
    <property type="project" value="UniProtKB-UniRule"/>
</dbReference>
<keyword evidence="7 18" id="KW-0479">Metal-binding</keyword>
<name>A0A4Y5YYA6_9GAMM</name>
<dbReference type="GO" id="GO:0005737">
    <property type="term" value="C:cytoplasm"/>
    <property type="evidence" value="ECO:0007669"/>
    <property type="project" value="UniProtKB-SubCell"/>
</dbReference>
<dbReference type="OrthoDB" id="9775031at2"/>
<feature type="binding site" evidence="18">
    <location>
        <position position="24"/>
    </location>
    <ligand>
        <name>UDP-N-acetyl-alpha-D-glucosamine</name>
        <dbReference type="ChEBI" id="CHEBI:57705"/>
    </ligand>
</feature>
<keyword evidence="6 18" id="KW-0548">Nucleotidyltransferase</keyword>
<dbReference type="GO" id="GO:0003977">
    <property type="term" value="F:UDP-N-acetylglucosamine diphosphorylase activity"/>
    <property type="evidence" value="ECO:0007669"/>
    <property type="project" value="UniProtKB-UniRule"/>
</dbReference>
<comment type="pathway">
    <text evidence="18">Nucleotide-sugar biosynthesis; UDP-N-acetyl-alpha-D-glucosamine biosynthesis; N-acetyl-alpha-D-glucosamine 1-phosphate from alpha-D-glucosamine 6-phosphate (route II): step 2/2.</text>
</comment>
<comment type="cofactor">
    <cofactor evidence="18">
        <name>Mg(2+)</name>
        <dbReference type="ChEBI" id="CHEBI:18420"/>
    </cofactor>
    <text evidence="18">Binds 1 Mg(2+) ion per subunit.</text>
</comment>
<evidence type="ECO:0000313" key="21">
    <source>
        <dbReference type="Proteomes" id="UP000316093"/>
    </source>
</evidence>
<evidence type="ECO:0000256" key="13">
    <source>
        <dbReference type="ARBA" id="ARBA00023315"/>
    </source>
</evidence>
<keyword evidence="10 18" id="KW-0133">Cell shape</keyword>
<evidence type="ECO:0000256" key="12">
    <source>
        <dbReference type="ARBA" id="ARBA00023268"/>
    </source>
</evidence>
<dbReference type="InterPro" id="IPR025877">
    <property type="entry name" value="MobA-like_NTP_Trfase"/>
</dbReference>
<keyword evidence="9 18" id="KW-0460">Magnesium</keyword>
<feature type="binding site" evidence="18">
    <location>
        <position position="172"/>
    </location>
    <ligand>
        <name>UDP-N-acetyl-alpha-D-glucosamine</name>
        <dbReference type="ChEBI" id="CHEBI:57705"/>
    </ligand>
</feature>
<organism evidence="20 21">
    <name type="scientific">Luteibacter pinisoli</name>
    <dbReference type="NCBI Taxonomy" id="2589080"/>
    <lineage>
        <taxon>Bacteria</taxon>
        <taxon>Pseudomonadati</taxon>
        <taxon>Pseudomonadota</taxon>
        <taxon>Gammaproteobacteria</taxon>
        <taxon>Lysobacterales</taxon>
        <taxon>Rhodanobacteraceae</taxon>
        <taxon>Luteibacter</taxon>
    </lineage>
</organism>
<dbReference type="RefSeq" id="WP_139978997.1">
    <property type="nucleotide sequence ID" value="NZ_CP041046.1"/>
</dbReference>
<feature type="region of interest" description="Linker" evidence="18">
    <location>
        <begin position="232"/>
        <end position="252"/>
    </location>
</feature>
<dbReference type="Pfam" id="PF12804">
    <property type="entry name" value="NTP_transf_3"/>
    <property type="match status" value="1"/>
</dbReference>
<keyword evidence="5 18" id="KW-0808">Transferase</keyword>
<dbReference type="AlphaFoldDB" id="A0A4Y5YYA6"/>
<dbReference type="CDD" id="cd03353">
    <property type="entry name" value="LbH_GlmU_C"/>
    <property type="match status" value="1"/>
</dbReference>
<feature type="binding site" evidence="18">
    <location>
        <position position="407"/>
    </location>
    <ligand>
        <name>acetyl-CoA</name>
        <dbReference type="ChEBI" id="CHEBI:57288"/>
    </ligand>
</feature>
<evidence type="ECO:0000256" key="14">
    <source>
        <dbReference type="ARBA" id="ARBA00023316"/>
    </source>
</evidence>
<dbReference type="Gene3D" id="2.160.10.10">
    <property type="entry name" value="Hexapeptide repeat proteins"/>
    <property type="match status" value="1"/>
</dbReference>
<feature type="binding site" evidence="18">
    <location>
        <position position="379"/>
    </location>
    <ligand>
        <name>UDP-N-acetyl-alpha-D-glucosamine</name>
        <dbReference type="ChEBI" id="CHEBI:57705"/>
    </ligand>
</feature>
<comment type="subcellular location">
    <subcellularLocation>
        <location evidence="1 18">Cytoplasm</location>
    </subcellularLocation>
</comment>
<comment type="pathway">
    <text evidence="18">Nucleotide-sugar biosynthesis; UDP-N-acetyl-alpha-D-glucosamine biosynthesis; UDP-N-acetyl-alpha-D-glucosamine from N-acetyl-alpha-D-glucosamine 1-phosphate: step 1/1.</text>
</comment>
<evidence type="ECO:0000256" key="18">
    <source>
        <dbReference type="HAMAP-Rule" id="MF_01631"/>
    </source>
</evidence>
<evidence type="ECO:0000256" key="3">
    <source>
        <dbReference type="ARBA" id="ARBA00007947"/>
    </source>
</evidence>
<comment type="catalytic activity">
    <reaction evidence="15 18">
        <text>alpha-D-glucosamine 1-phosphate + acetyl-CoA = N-acetyl-alpha-D-glucosamine 1-phosphate + CoA + H(+)</text>
        <dbReference type="Rhea" id="RHEA:13725"/>
        <dbReference type="ChEBI" id="CHEBI:15378"/>
        <dbReference type="ChEBI" id="CHEBI:57287"/>
        <dbReference type="ChEBI" id="CHEBI:57288"/>
        <dbReference type="ChEBI" id="CHEBI:57776"/>
        <dbReference type="ChEBI" id="CHEBI:58516"/>
        <dbReference type="EC" id="2.3.1.157"/>
    </reaction>
</comment>
<dbReference type="HAMAP" id="MF_01631">
    <property type="entry name" value="GlmU"/>
    <property type="match status" value="1"/>
</dbReference>
<dbReference type="GO" id="GO:0009245">
    <property type="term" value="P:lipid A biosynthetic process"/>
    <property type="evidence" value="ECO:0007669"/>
    <property type="project" value="UniProtKB-UniRule"/>
</dbReference>
<keyword evidence="14 18" id="KW-0961">Cell wall biogenesis/degradation</keyword>
<feature type="binding site" evidence="18">
    <location>
        <position position="335"/>
    </location>
    <ligand>
        <name>UDP-N-acetyl-alpha-D-glucosamine</name>
        <dbReference type="ChEBI" id="CHEBI:57705"/>
    </ligand>
</feature>
<feature type="binding site" evidence="18">
    <location>
        <position position="442"/>
    </location>
    <ligand>
        <name>acetyl-CoA</name>
        <dbReference type="ChEBI" id="CHEBI:57288"/>
    </ligand>
</feature>
<feature type="binding site" evidence="18">
    <location>
        <position position="229"/>
    </location>
    <ligand>
        <name>UDP-N-acetyl-alpha-D-glucosamine</name>
        <dbReference type="ChEBI" id="CHEBI:57705"/>
    </ligand>
</feature>
<dbReference type="GO" id="GO:0016020">
    <property type="term" value="C:membrane"/>
    <property type="evidence" value="ECO:0007669"/>
    <property type="project" value="GOC"/>
</dbReference>
<accession>A0A4Y5YYA6</accession>
<dbReference type="GO" id="GO:0006048">
    <property type="term" value="P:UDP-N-acetylglucosamine biosynthetic process"/>
    <property type="evidence" value="ECO:0007669"/>
    <property type="project" value="UniProtKB-UniPathway"/>
</dbReference>
<dbReference type="InterPro" id="IPR011004">
    <property type="entry name" value="Trimer_LpxA-like_sf"/>
</dbReference>
<evidence type="ECO:0000313" key="20">
    <source>
        <dbReference type="EMBL" id="QDE37972.1"/>
    </source>
</evidence>
<keyword evidence="21" id="KW-1185">Reference proteome</keyword>